<feature type="non-terminal residue" evidence="1">
    <location>
        <position position="292"/>
    </location>
</feature>
<dbReference type="OrthoDB" id="47375at2759"/>
<dbReference type="Proteomes" id="UP000799757">
    <property type="component" value="Unassembled WGS sequence"/>
</dbReference>
<reference evidence="1" key="1">
    <citation type="journal article" date="2020" name="Stud. Mycol.">
        <title>101 Dothideomycetes genomes: a test case for predicting lifestyles and emergence of pathogens.</title>
        <authorList>
            <person name="Haridas S."/>
            <person name="Albert R."/>
            <person name="Binder M."/>
            <person name="Bloem J."/>
            <person name="Labutti K."/>
            <person name="Salamov A."/>
            <person name="Andreopoulos B."/>
            <person name="Baker S."/>
            <person name="Barry K."/>
            <person name="Bills G."/>
            <person name="Bluhm B."/>
            <person name="Cannon C."/>
            <person name="Castanera R."/>
            <person name="Culley D."/>
            <person name="Daum C."/>
            <person name="Ezra D."/>
            <person name="Gonzalez J."/>
            <person name="Henrissat B."/>
            <person name="Kuo A."/>
            <person name="Liang C."/>
            <person name="Lipzen A."/>
            <person name="Lutzoni F."/>
            <person name="Magnuson J."/>
            <person name="Mondo S."/>
            <person name="Nolan M."/>
            <person name="Ohm R."/>
            <person name="Pangilinan J."/>
            <person name="Park H.-J."/>
            <person name="Ramirez L."/>
            <person name="Alfaro M."/>
            <person name="Sun H."/>
            <person name="Tritt A."/>
            <person name="Yoshinaga Y."/>
            <person name="Zwiers L.-H."/>
            <person name="Turgeon B."/>
            <person name="Goodwin S."/>
            <person name="Spatafora J."/>
            <person name="Crous P."/>
            <person name="Grigoriev I."/>
        </authorList>
    </citation>
    <scope>NUCLEOTIDE SEQUENCE</scope>
    <source>
        <strain evidence="1">CBS 109.77</strain>
    </source>
</reference>
<dbReference type="GO" id="GO:0016740">
    <property type="term" value="F:transferase activity"/>
    <property type="evidence" value="ECO:0007669"/>
    <property type="project" value="UniProtKB-KW"/>
</dbReference>
<keyword evidence="1" id="KW-0808">Transferase</keyword>
<evidence type="ECO:0000313" key="2">
    <source>
        <dbReference type="Proteomes" id="UP000799757"/>
    </source>
</evidence>
<sequence length="292" mass="31477">HPLHRTTTTAPETLVEPANATLGFGALLAVSHAASPRRAGLVAAAHLARIEVTIPEQPAWTEGDVERFRVKGEGQGGSRVSRGSALAWLGHLNVLRWFLSTELETALILEDDVDFSLHLRSTQTPLAAAAIRTLLSPNPHPHPHPSPATTADQNPHYWGPPSAWELLYLGHCADLIPPSLLPATPHLAYHDPSAPPPAHLTPQTHALLSALRAPPATRLLHRSHWPLCTFAYAVTRASAARILSTFGTEDAGDGTGCVAFDVRLLEACRDRGWACYTVAPELFHHVAARSEI</sequence>
<name>A0A6A6X018_9PLEO</name>
<keyword evidence="2" id="KW-1185">Reference proteome</keyword>
<dbReference type="AlphaFoldDB" id="A0A6A6X018"/>
<dbReference type="EMBL" id="MU002120">
    <property type="protein sequence ID" value="KAF2789696.1"/>
    <property type="molecule type" value="Genomic_DNA"/>
</dbReference>
<organism evidence="1 2">
    <name type="scientific">Melanomma pulvis-pyrius CBS 109.77</name>
    <dbReference type="NCBI Taxonomy" id="1314802"/>
    <lineage>
        <taxon>Eukaryota</taxon>
        <taxon>Fungi</taxon>
        <taxon>Dikarya</taxon>
        <taxon>Ascomycota</taxon>
        <taxon>Pezizomycotina</taxon>
        <taxon>Dothideomycetes</taxon>
        <taxon>Pleosporomycetidae</taxon>
        <taxon>Pleosporales</taxon>
        <taxon>Melanommataceae</taxon>
        <taxon>Melanomma</taxon>
    </lineage>
</organism>
<accession>A0A6A6X018</accession>
<evidence type="ECO:0000313" key="1">
    <source>
        <dbReference type="EMBL" id="KAF2789696.1"/>
    </source>
</evidence>
<proteinExistence type="predicted"/>
<protein>
    <submittedName>
        <fullName evidence="1">Glycosyltransferase family 25 protein</fullName>
    </submittedName>
</protein>
<feature type="non-terminal residue" evidence="1">
    <location>
        <position position="1"/>
    </location>
</feature>
<gene>
    <name evidence="1" type="ORF">K505DRAFT_207247</name>
</gene>